<comment type="subcellular location">
    <subcellularLocation>
        <location evidence="1">Membrane</location>
    </subcellularLocation>
</comment>
<evidence type="ECO:0000313" key="7">
    <source>
        <dbReference type="EMBL" id="GLS70378.1"/>
    </source>
</evidence>
<dbReference type="Pfam" id="PF01679">
    <property type="entry name" value="Pmp3"/>
    <property type="match status" value="1"/>
</dbReference>
<evidence type="ECO:0008006" key="9">
    <source>
        <dbReference type="Google" id="ProtNLM"/>
    </source>
</evidence>
<keyword evidence="3 6" id="KW-0812">Transmembrane</keyword>
<evidence type="ECO:0000256" key="5">
    <source>
        <dbReference type="ARBA" id="ARBA00023136"/>
    </source>
</evidence>
<dbReference type="AlphaFoldDB" id="A0AA37WTY2"/>
<dbReference type="GO" id="GO:0016020">
    <property type="term" value="C:membrane"/>
    <property type="evidence" value="ECO:0007669"/>
    <property type="project" value="UniProtKB-SubCell"/>
</dbReference>
<sequence length="82" mass="9388">MLIQVQLHPEGYRKPARRLCHPRQGAVPTMIMILICFLAPWLAMFLRGKVFQGILCILLHLTIIGWIPATIWALIVTRREAA</sequence>
<dbReference type="EMBL" id="BSPL01000014">
    <property type="protein sequence ID" value="GLS70378.1"/>
    <property type="molecule type" value="Genomic_DNA"/>
</dbReference>
<evidence type="ECO:0000256" key="3">
    <source>
        <dbReference type="ARBA" id="ARBA00022692"/>
    </source>
</evidence>
<gene>
    <name evidence="7" type="ORF">GCM10007890_23910</name>
</gene>
<reference evidence="8" key="1">
    <citation type="journal article" date="2019" name="Int. J. Syst. Evol. Microbiol.">
        <title>The Global Catalogue of Microorganisms (GCM) 10K type strain sequencing project: providing services to taxonomists for standard genome sequencing and annotation.</title>
        <authorList>
            <consortium name="The Broad Institute Genomics Platform"/>
            <consortium name="The Broad Institute Genome Sequencing Center for Infectious Disease"/>
            <person name="Wu L."/>
            <person name="Ma J."/>
        </authorList>
    </citation>
    <scope>NUCLEOTIDE SEQUENCE [LARGE SCALE GENOMIC DNA]</scope>
    <source>
        <strain evidence="8">NBRC 103632</strain>
    </source>
</reference>
<keyword evidence="5 6" id="KW-0472">Membrane</keyword>
<protein>
    <recommendedName>
        <fullName evidence="9">YqaE/Pmp3 family membrane protein</fullName>
    </recommendedName>
</protein>
<dbReference type="Proteomes" id="UP001157440">
    <property type="component" value="Unassembled WGS sequence"/>
</dbReference>
<keyword evidence="8" id="KW-1185">Reference proteome</keyword>
<evidence type="ECO:0000256" key="4">
    <source>
        <dbReference type="ARBA" id="ARBA00022989"/>
    </source>
</evidence>
<organism evidence="7 8">
    <name type="scientific">Methylobacterium tardum</name>
    <dbReference type="NCBI Taxonomy" id="374432"/>
    <lineage>
        <taxon>Bacteria</taxon>
        <taxon>Pseudomonadati</taxon>
        <taxon>Pseudomonadota</taxon>
        <taxon>Alphaproteobacteria</taxon>
        <taxon>Hyphomicrobiales</taxon>
        <taxon>Methylobacteriaceae</taxon>
        <taxon>Methylobacterium</taxon>
    </lineage>
</organism>
<evidence type="ECO:0000256" key="2">
    <source>
        <dbReference type="ARBA" id="ARBA00009530"/>
    </source>
</evidence>
<comment type="similarity">
    <text evidence="2">Belongs to the UPF0057 (PMP3) family.</text>
</comment>
<feature type="transmembrane region" description="Helical" evidence="6">
    <location>
        <begin position="50"/>
        <end position="76"/>
    </location>
</feature>
<evidence type="ECO:0000313" key="8">
    <source>
        <dbReference type="Proteomes" id="UP001157440"/>
    </source>
</evidence>
<comment type="caution">
    <text evidence="7">The sequence shown here is derived from an EMBL/GenBank/DDBJ whole genome shotgun (WGS) entry which is preliminary data.</text>
</comment>
<proteinExistence type="inferred from homology"/>
<dbReference type="InterPro" id="IPR000612">
    <property type="entry name" value="PMP3"/>
</dbReference>
<keyword evidence="4 6" id="KW-1133">Transmembrane helix</keyword>
<evidence type="ECO:0000256" key="1">
    <source>
        <dbReference type="ARBA" id="ARBA00004370"/>
    </source>
</evidence>
<feature type="transmembrane region" description="Helical" evidence="6">
    <location>
        <begin position="25"/>
        <end position="44"/>
    </location>
</feature>
<accession>A0AA37WTY2</accession>
<name>A0AA37WTY2_9HYPH</name>
<evidence type="ECO:0000256" key="6">
    <source>
        <dbReference type="SAM" id="Phobius"/>
    </source>
</evidence>